<dbReference type="InterPro" id="IPR013538">
    <property type="entry name" value="ASHA1/2-like_C"/>
</dbReference>
<feature type="domain" description="Activator of Hsp90 ATPase homologue 1/2-like C-terminal" evidence="2">
    <location>
        <begin position="12"/>
        <end position="130"/>
    </location>
</feature>
<gene>
    <name evidence="3" type="ORF">AS031_08565</name>
</gene>
<evidence type="ECO:0000313" key="4">
    <source>
        <dbReference type="Proteomes" id="UP000053199"/>
    </source>
</evidence>
<comment type="similarity">
    <text evidence="1">Belongs to the AHA1 family.</text>
</comment>
<proteinExistence type="inferred from homology"/>
<evidence type="ECO:0000313" key="3">
    <source>
        <dbReference type="EMBL" id="KSU76657.1"/>
    </source>
</evidence>
<dbReference type="Pfam" id="PF08327">
    <property type="entry name" value="AHSA1"/>
    <property type="match status" value="1"/>
</dbReference>
<evidence type="ECO:0000256" key="1">
    <source>
        <dbReference type="ARBA" id="ARBA00006817"/>
    </source>
</evidence>
<reference evidence="3 4" key="1">
    <citation type="journal article" date="2014" name="Arch. Microbiol.">
        <title>Arthrobacter enclensis sp. nov., isolated from sediment sample.</title>
        <authorList>
            <person name="Dastager S.G."/>
            <person name="Liu Q."/>
            <person name="Tang S.K."/>
            <person name="Krishnamurthi S."/>
            <person name="Lee J.C."/>
            <person name="Li W.J."/>
        </authorList>
    </citation>
    <scope>NUCLEOTIDE SEQUENCE [LARGE SCALE GENOMIC DNA]</scope>
    <source>
        <strain evidence="3 4">NIO-1008</strain>
    </source>
</reference>
<dbReference type="Gene3D" id="3.30.530.20">
    <property type="match status" value="1"/>
</dbReference>
<protein>
    <submittedName>
        <fullName evidence="3">Polyketide cyclase</fullName>
    </submittedName>
</protein>
<dbReference type="SUPFAM" id="SSF55961">
    <property type="entry name" value="Bet v1-like"/>
    <property type="match status" value="1"/>
</dbReference>
<keyword evidence="4" id="KW-1185">Reference proteome</keyword>
<dbReference type="InterPro" id="IPR023393">
    <property type="entry name" value="START-like_dom_sf"/>
</dbReference>
<dbReference type="AlphaFoldDB" id="A0A0V8IPQ2"/>
<dbReference type="Proteomes" id="UP000053199">
    <property type="component" value="Unassembled WGS sequence"/>
</dbReference>
<organism evidence="3 4">
    <name type="scientific">Pseudarthrobacter enclensis</name>
    <dbReference type="NCBI Taxonomy" id="993070"/>
    <lineage>
        <taxon>Bacteria</taxon>
        <taxon>Bacillati</taxon>
        <taxon>Actinomycetota</taxon>
        <taxon>Actinomycetes</taxon>
        <taxon>Micrococcales</taxon>
        <taxon>Micrococcaceae</taxon>
        <taxon>Pseudarthrobacter</taxon>
    </lineage>
</organism>
<dbReference type="STRING" id="993070.AS031_08565"/>
<comment type="caution">
    <text evidence="3">The sequence shown here is derived from an EMBL/GenBank/DDBJ whole genome shotgun (WGS) entry which is preliminary data.</text>
</comment>
<dbReference type="EMBL" id="LNQM01000003">
    <property type="protein sequence ID" value="KSU76657.1"/>
    <property type="molecule type" value="Genomic_DNA"/>
</dbReference>
<sequence>MTNAIRLEHRFDHPQEAVWAALTTPQLLARWWAPGNIAPIAGHRFTMDMGSWGLQQCEVRTVEPGTAISFLFSEGMLDTTITWQLVEAADGTVLQFEHAGFNLDTPMGRTAYEGMGSGWPGLLNRLDGILAGLPDARQ</sequence>
<dbReference type="CDD" id="cd07814">
    <property type="entry name" value="SRPBCC_CalC_Aha1-like"/>
    <property type="match status" value="1"/>
</dbReference>
<name>A0A0V8IPQ2_9MICC</name>
<dbReference type="RefSeq" id="WP_058267729.1">
    <property type="nucleotide sequence ID" value="NZ_FMAZ01000003.1"/>
</dbReference>
<evidence type="ECO:0000259" key="2">
    <source>
        <dbReference type="Pfam" id="PF08327"/>
    </source>
</evidence>
<accession>A0A0V8IPQ2</accession>
<dbReference type="OrthoDB" id="3365660at2"/>